<gene>
    <name evidence="3" type="ORF">GWI33_022978</name>
    <name evidence="2" type="ORF">GWI33_022979</name>
</gene>
<protein>
    <submittedName>
        <fullName evidence="3">Uncharacterized protein</fullName>
    </submittedName>
</protein>
<reference evidence="3" key="1">
    <citation type="submission" date="2020-08" db="EMBL/GenBank/DDBJ databases">
        <title>Genome sequencing and assembly of the red palm weevil Rhynchophorus ferrugineus.</title>
        <authorList>
            <person name="Dias G.B."/>
            <person name="Bergman C.M."/>
            <person name="Manee M."/>
        </authorList>
    </citation>
    <scope>NUCLEOTIDE SEQUENCE</scope>
    <source>
        <strain evidence="3">AA-2017</strain>
        <tissue evidence="3">Whole larva</tissue>
    </source>
</reference>
<dbReference type="Proteomes" id="UP000625711">
    <property type="component" value="Unassembled WGS sequence"/>
</dbReference>
<feature type="compositionally biased region" description="Pro residues" evidence="1">
    <location>
        <begin position="70"/>
        <end position="81"/>
    </location>
</feature>
<organism evidence="3 4">
    <name type="scientific">Rhynchophorus ferrugineus</name>
    <name type="common">Red palm weevil</name>
    <name type="synonym">Curculio ferrugineus</name>
    <dbReference type="NCBI Taxonomy" id="354439"/>
    <lineage>
        <taxon>Eukaryota</taxon>
        <taxon>Metazoa</taxon>
        <taxon>Ecdysozoa</taxon>
        <taxon>Arthropoda</taxon>
        <taxon>Hexapoda</taxon>
        <taxon>Insecta</taxon>
        <taxon>Pterygota</taxon>
        <taxon>Neoptera</taxon>
        <taxon>Endopterygota</taxon>
        <taxon>Coleoptera</taxon>
        <taxon>Polyphaga</taxon>
        <taxon>Cucujiformia</taxon>
        <taxon>Curculionidae</taxon>
        <taxon>Dryophthorinae</taxon>
        <taxon>Rhynchophorus</taxon>
    </lineage>
</organism>
<comment type="caution">
    <text evidence="3">The sequence shown here is derived from an EMBL/GenBank/DDBJ whole genome shotgun (WGS) entry which is preliminary data.</text>
</comment>
<evidence type="ECO:0000313" key="3">
    <source>
        <dbReference type="EMBL" id="KAF7264591.1"/>
    </source>
</evidence>
<proteinExistence type="predicted"/>
<keyword evidence="4" id="KW-1185">Reference proteome</keyword>
<evidence type="ECO:0000256" key="1">
    <source>
        <dbReference type="SAM" id="MobiDB-lite"/>
    </source>
</evidence>
<accession>A0A834HRN1</accession>
<evidence type="ECO:0000313" key="4">
    <source>
        <dbReference type="Proteomes" id="UP000625711"/>
    </source>
</evidence>
<dbReference type="EMBL" id="JAACXV010016561">
    <property type="protein sequence ID" value="KAF7264591.1"/>
    <property type="molecule type" value="Genomic_DNA"/>
</dbReference>
<dbReference type="AlphaFoldDB" id="A0A834HRN1"/>
<sequence>MPRYTAETEQRQDVIPAYRYFVRWPRVLCYDDNVELKQENGRLSGRRPYRRDSPPRSTVHRPASAISPRFLPPKPPPPPSLPLLQPHPATLHSE</sequence>
<feature type="region of interest" description="Disordered" evidence="1">
    <location>
        <begin position="35"/>
        <end position="94"/>
    </location>
</feature>
<name>A0A834HRN1_RHYFE</name>
<evidence type="ECO:0000313" key="2">
    <source>
        <dbReference type="EMBL" id="KAF7264590.1"/>
    </source>
</evidence>
<dbReference type="EMBL" id="JAACXV010016562">
    <property type="protein sequence ID" value="KAF7264590.1"/>
    <property type="molecule type" value="Genomic_DNA"/>
</dbReference>